<accession>A0A0G4MY97</accession>
<evidence type="ECO:0000313" key="2">
    <source>
        <dbReference type="Proteomes" id="UP000044602"/>
    </source>
</evidence>
<name>A0A0G4MY97_VERLO</name>
<sequence>EQQHRDWRLYPRRGARARVRRRH</sequence>
<dbReference type="EMBL" id="CVQH01025836">
    <property type="protein sequence ID" value="CRK39177.1"/>
    <property type="molecule type" value="Genomic_DNA"/>
</dbReference>
<organism evidence="1 2">
    <name type="scientific">Verticillium longisporum</name>
    <name type="common">Verticillium dahliae var. longisporum</name>
    <dbReference type="NCBI Taxonomy" id="100787"/>
    <lineage>
        <taxon>Eukaryota</taxon>
        <taxon>Fungi</taxon>
        <taxon>Dikarya</taxon>
        <taxon>Ascomycota</taxon>
        <taxon>Pezizomycotina</taxon>
        <taxon>Sordariomycetes</taxon>
        <taxon>Hypocreomycetidae</taxon>
        <taxon>Glomerellales</taxon>
        <taxon>Plectosphaerellaceae</taxon>
        <taxon>Verticillium</taxon>
    </lineage>
</organism>
<protein>
    <submittedName>
        <fullName evidence="1">Uncharacterized protein</fullName>
    </submittedName>
</protein>
<dbReference type="Proteomes" id="UP000044602">
    <property type="component" value="Unassembled WGS sequence"/>
</dbReference>
<dbReference type="AlphaFoldDB" id="A0A0G4MY97"/>
<evidence type="ECO:0000313" key="1">
    <source>
        <dbReference type="EMBL" id="CRK39177.1"/>
    </source>
</evidence>
<reference evidence="1 2" key="1">
    <citation type="submission" date="2015-05" db="EMBL/GenBank/DDBJ databases">
        <authorList>
            <person name="Wang D.B."/>
            <person name="Wang M."/>
        </authorList>
    </citation>
    <scope>NUCLEOTIDE SEQUENCE [LARGE SCALE GENOMIC DNA]</scope>
    <source>
        <strain evidence="1">VL1</strain>
    </source>
</reference>
<feature type="non-terminal residue" evidence="1">
    <location>
        <position position="1"/>
    </location>
</feature>
<gene>
    <name evidence="1" type="ORF">BN1708_020619</name>
</gene>
<proteinExistence type="predicted"/>
<keyword evidence="2" id="KW-1185">Reference proteome</keyword>